<dbReference type="EMBL" id="FN554967">
    <property type="protein sequence ID" value="CBH10302.1"/>
    <property type="molecule type" value="Genomic_DNA"/>
</dbReference>
<sequence length="114" mass="13172">MNDKKKTNTCAQRKRKAQSLTSNKEMSHGYGTSLVKYRIIRRNKTQKNVHAEMQNMSHFLLCMYLIHDFPSPFPLSATETHVFLLFLEVAHSTNTPSPLDGHHNRHISFCCTIL</sequence>
<dbReference type="GeneID" id="23860034"/>
<dbReference type="RefSeq" id="XP_011772592.1">
    <property type="nucleotide sequence ID" value="XM_011774290.1"/>
</dbReference>
<evidence type="ECO:0000256" key="1">
    <source>
        <dbReference type="SAM" id="MobiDB-lite"/>
    </source>
</evidence>
<evidence type="ECO:0000313" key="3">
    <source>
        <dbReference type="Proteomes" id="UP000002316"/>
    </source>
</evidence>
<dbReference type="KEGG" id="tbg:TbgDal_IV70"/>
<proteinExistence type="predicted"/>
<name>C9ZLM7_TRYB9</name>
<protein>
    <submittedName>
        <fullName evidence="2">Uncharacterized protein</fullName>
    </submittedName>
</protein>
<evidence type="ECO:0000313" key="2">
    <source>
        <dbReference type="EMBL" id="CBH10302.1"/>
    </source>
</evidence>
<feature type="region of interest" description="Disordered" evidence="1">
    <location>
        <begin position="1"/>
        <end position="27"/>
    </location>
</feature>
<dbReference type="Proteomes" id="UP000002316">
    <property type="component" value="Chromosome 4"/>
</dbReference>
<reference evidence="3" key="1">
    <citation type="journal article" date="2010" name="PLoS Negl. Trop. Dis.">
        <title>The genome sequence of Trypanosoma brucei gambiense, causative agent of chronic human african trypanosomiasis.</title>
        <authorList>
            <person name="Jackson A.P."/>
            <person name="Sanders M."/>
            <person name="Berry A."/>
            <person name="McQuillan J."/>
            <person name="Aslett M.A."/>
            <person name="Quail M.A."/>
            <person name="Chukualim B."/>
            <person name="Capewell P."/>
            <person name="MacLeod A."/>
            <person name="Melville S.E."/>
            <person name="Gibson W."/>
            <person name="Barry J.D."/>
            <person name="Berriman M."/>
            <person name="Hertz-Fowler C."/>
        </authorList>
    </citation>
    <scope>NUCLEOTIDE SEQUENCE [LARGE SCALE GENOMIC DNA]</scope>
    <source>
        <strain evidence="3">MHOM/CI/86/DAL972</strain>
    </source>
</reference>
<organism evidence="2 3">
    <name type="scientific">Trypanosoma brucei gambiense (strain MHOM/CI/86/DAL972)</name>
    <dbReference type="NCBI Taxonomy" id="679716"/>
    <lineage>
        <taxon>Eukaryota</taxon>
        <taxon>Discoba</taxon>
        <taxon>Euglenozoa</taxon>
        <taxon>Kinetoplastea</taxon>
        <taxon>Metakinetoplastina</taxon>
        <taxon>Trypanosomatida</taxon>
        <taxon>Trypanosomatidae</taxon>
        <taxon>Trypanosoma</taxon>
    </lineage>
</organism>
<gene>
    <name evidence="2" type="ORF">TbgDal_IV70</name>
</gene>
<accession>C9ZLM7</accession>
<dbReference type="AlphaFoldDB" id="C9ZLM7"/>